<accession>A0ABU6WZ27</accession>
<gene>
    <name evidence="2" type="ORF">PIB30_104703</name>
</gene>
<dbReference type="Gene3D" id="3.40.50.2000">
    <property type="entry name" value="Glycogen Phosphorylase B"/>
    <property type="match status" value="1"/>
</dbReference>
<evidence type="ECO:0000256" key="1">
    <source>
        <dbReference type="ARBA" id="ARBA00009995"/>
    </source>
</evidence>
<comment type="caution">
    <text evidence="2">The sequence shown here is derived from an EMBL/GenBank/DDBJ whole genome shotgun (WGS) entry which is preliminary data.</text>
</comment>
<reference evidence="2 3" key="1">
    <citation type="journal article" date="2023" name="Plants (Basel)">
        <title>Bridging the Gap: Combining Genomics and Transcriptomics Approaches to Understand Stylosanthes scabra, an Orphan Legume from the Brazilian Caatinga.</title>
        <authorList>
            <person name="Ferreira-Neto J.R.C."/>
            <person name="da Silva M.D."/>
            <person name="Binneck E."/>
            <person name="de Melo N.F."/>
            <person name="da Silva R.H."/>
            <person name="de Melo A.L.T.M."/>
            <person name="Pandolfi V."/>
            <person name="Bustamante F.O."/>
            <person name="Brasileiro-Vidal A.C."/>
            <person name="Benko-Iseppon A.M."/>
        </authorList>
    </citation>
    <scope>NUCLEOTIDE SEQUENCE [LARGE SCALE GENOMIC DNA]</scope>
    <source>
        <tissue evidence="2">Leaves</tissue>
    </source>
</reference>
<comment type="similarity">
    <text evidence="1">Belongs to the UDP-glycosyltransferase family.</text>
</comment>
<organism evidence="2 3">
    <name type="scientific">Stylosanthes scabra</name>
    <dbReference type="NCBI Taxonomy" id="79078"/>
    <lineage>
        <taxon>Eukaryota</taxon>
        <taxon>Viridiplantae</taxon>
        <taxon>Streptophyta</taxon>
        <taxon>Embryophyta</taxon>
        <taxon>Tracheophyta</taxon>
        <taxon>Spermatophyta</taxon>
        <taxon>Magnoliopsida</taxon>
        <taxon>eudicotyledons</taxon>
        <taxon>Gunneridae</taxon>
        <taxon>Pentapetalae</taxon>
        <taxon>rosids</taxon>
        <taxon>fabids</taxon>
        <taxon>Fabales</taxon>
        <taxon>Fabaceae</taxon>
        <taxon>Papilionoideae</taxon>
        <taxon>50 kb inversion clade</taxon>
        <taxon>dalbergioids sensu lato</taxon>
        <taxon>Dalbergieae</taxon>
        <taxon>Pterocarpus clade</taxon>
        <taxon>Stylosanthes</taxon>
    </lineage>
</organism>
<feature type="non-terminal residue" evidence="2">
    <location>
        <position position="1"/>
    </location>
</feature>
<evidence type="ECO:0000313" key="2">
    <source>
        <dbReference type="EMBL" id="MED6190316.1"/>
    </source>
</evidence>
<proteinExistence type="inferred from homology"/>
<name>A0ABU6WZ27_9FABA</name>
<keyword evidence="3" id="KW-1185">Reference proteome</keyword>
<dbReference type="Proteomes" id="UP001341840">
    <property type="component" value="Unassembled WGS sequence"/>
</dbReference>
<dbReference type="SUPFAM" id="SSF53756">
    <property type="entry name" value="UDP-Glycosyltransferase/glycogen phosphorylase"/>
    <property type="match status" value="1"/>
</dbReference>
<evidence type="ECO:0000313" key="3">
    <source>
        <dbReference type="Proteomes" id="UP001341840"/>
    </source>
</evidence>
<sequence>KKMREKEMEMVKKEEGRRIVIMVPYPAQGHLNPMQKLAWAFVGMGLEAVIVVPRHIERSRHGDDDDDEMVRWVAVEDGLGRGGAEPPDFFEIEWAMEKWMPSELEKVVMVEKVKGEVICVVVDLLASWAIEVASICGIPCAGFWPAMFATYRLISSIPHLLQAGLISHTGCSIPSLSYTYNNNYLLLT</sequence>
<dbReference type="PANTHER" id="PTHR11926:SF1402">
    <property type="entry name" value="GLYCOSYLTRANSFERASE"/>
    <property type="match status" value="1"/>
</dbReference>
<dbReference type="PANTHER" id="PTHR11926">
    <property type="entry name" value="GLUCOSYL/GLUCURONOSYL TRANSFERASES"/>
    <property type="match status" value="1"/>
</dbReference>
<dbReference type="EMBL" id="JASCZI010184913">
    <property type="protein sequence ID" value="MED6190316.1"/>
    <property type="molecule type" value="Genomic_DNA"/>
</dbReference>
<protein>
    <submittedName>
        <fullName evidence="2">Uncharacterized protein</fullName>
    </submittedName>
</protein>